<evidence type="ECO:0000259" key="5">
    <source>
        <dbReference type="PROSITE" id="PS51473"/>
    </source>
</evidence>
<dbReference type="CDD" id="cd23509">
    <property type="entry name" value="Gnk2-like"/>
    <property type="match status" value="4"/>
</dbReference>
<dbReference type="Pfam" id="PF01657">
    <property type="entry name" value="Stress-antifung"/>
    <property type="match status" value="4"/>
</dbReference>
<gene>
    <name evidence="6" type="ORF">EZV62_026453</name>
</gene>
<evidence type="ECO:0000256" key="3">
    <source>
        <dbReference type="SAM" id="MobiDB-lite"/>
    </source>
</evidence>
<feature type="domain" description="Gnk2-homologous" evidence="5">
    <location>
        <begin position="480"/>
        <end position="588"/>
    </location>
</feature>
<dbReference type="AlphaFoldDB" id="A0A5C7GRL9"/>
<name>A0A5C7GRL9_9ROSI</name>
<feature type="domain" description="Gnk2-homologous" evidence="5">
    <location>
        <begin position="137"/>
        <end position="244"/>
    </location>
</feature>
<protein>
    <recommendedName>
        <fullName evidence="5">Gnk2-homologous domain-containing protein</fullName>
    </recommendedName>
</protein>
<dbReference type="InterPro" id="IPR002902">
    <property type="entry name" value="GNK2"/>
</dbReference>
<dbReference type="InterPro" id="IPR038408">
    <property type="entry name" value="GNK2_sf"/>
</dbReference>
<feature type="signal peptide" evidence="4">
    <location>
        <begin position="1"/>
        <end position="23"/>
    </location>
</feature>
<reference evidence="7" key="1">
    <citation type="journal article" date="2019" name="Gigascience">
        <title>De novo genome assembly of the endangered Acer yangbiense, a plant species with extremely small populations endemic to Yunnan Province, China.</title>
        <authorList>
            <person name="Yang J."/>
            <person name="Wariss H.M."/>
            <person name="Tao L."/>
            <person name="Zhang R."/>
            <person name="Yun Q."/>
            <person name="Hollingsworth P."/>
            <person name="Dao Z."/>
            <person name="Luo G."/>
            <person name="Guo H."/>
            <person name="Ma Y."/>
            <person name="Sun W."/>
        </authorList>
    </citation>
    <scope>NUCLEOTIDE SEQUENCE [LARGE SCALE GENOMIC DNA]</scope>
    <source>
        <strain evidence="7">cv. Malutang</strain>
    </source>
</reference>
<dbReference type="PROSITE" id="PS51473">
    <property type="entry name" value="GNK2"/>
    <property type="match status" value="4"/>
</dbReference>
<dbReference type="Gene3D" id="3.30.430.20">
    <property type="entry name" value="Gnk2 domain, C-X8-C-X2-C motif"/>
    <property type="match status" value="4"/>
</dbReference>
<evidence type="ECO:0000256" key="4">
    <source>
        <dbReference type="SAM" id="SignalP"/>
    </source>
</evidence>
<accession>A0A5C7GRL9</accession>
<feature type="domain" description="Gnk2-homologous" evidence="5">
    <location>
        <begin position="594"/>
        <end position="702"/>
    </location>
</feature>
<dbReference type="FunFam" id="3.30.430.20:FF:000003">
    <property type="entry name" value="Cysteine-rich RLK (RECEPTOR-like protein kinase) 10"/>
    <property type="match status" value="1"/>
</dbReference>
<dbReference type="FunFam" id="3.30.430.20:FF:000002">
    <property type="entry name" value="Cysteine-rich receptor-like protein kinase 10"/>
    <property type="match status" value="2"/>
</dbReference>
<dbReference type="Proteomes" id="UP000323000">
    <property type="component" value="Chromosome 13"/>
</dbReference>
<evidence type="ECO:0000256" key="1">
    <source>
        <dbReference type="ARBA" id="ARBA00022729"/>
    </source>
</evidence>
<feature type="chain" id="PRO_5022962700" description="Gnk2-homologous domain-containing protein" evidence="4">
    <location>
        <begin position="24"/>
        <end position="723"/>
    </location>
</feature>
<keyword evidence="7" id="KW-1185">Reference proteome</keyword>
<keyword evidence="1 4" id="KW-0732">Signal</keyword>
<dbReference type="OrthoDB" id="1909574at2759"/>
<organism evidence="6 7">
    <name type="scientific">Acer yangbiense</name>
    <dbReference type="NCBI Taxonomy" id="1000413"/>
    <lineage>
        <taxon>Eukaryota</taxon>
        <taxon>Viridiplantae</taxon>
        <taxon>Streptophyta</taxon>
        <taxon>Embryophyta</taxon>
        <taxon>Tracheophyta</taxon>
        <taxon>Spermatophyta</taxon>
        <taxon>Magnoliopsida</taxon>
        <taxon>eudicotyledons</taxon>
        <taxon>Gunneridae</taxon>
        <taxon>Pentapetalae</taxon>
        <taxon>rosids</taxon>
        <taxon>malvids</taxon>
        <taxon>Sapindales</taxon>
        <taxon>Sapindaceae</taxon>
        <taxon>Hippocastanoideae</taxon>
        <taxon>Acereae</taxon>
        <taxon>Acer</taxon>
    </lineage>
</organism>
<keyword evidence="2" id="KW-0677">Repeat</keyword>
<feature type="domain" description="Gnk2-homologous" evidence="5">
    <location>
        <begin position="28"/>
        <end position="131"/>
    </location>
</feature>
<dbReference type="PANTHER" id="PTHR32099">
    <property type="entry name" value="CYSTEINE-RICH REPEAT SECRETORY PROTEIN"/>
    <property type="match status" value="1"/>
</dbReference>
<sequence length="723" mass="79951">MASSPLLFFLCSILLQFLALTVAQQQQILNSICLNDKGNFSANSTYQTNLNRVLSSLSSTTQINNGFLNASYGENQDAVNGMILCRGDVTPDSCKSCIKNSTQEITKRCPNQKESFIWYDDCMLRYSNRYFFGNMEFGPYFWMYNLNNVTDVKQFSEVLDDLLDDLKDKAASGGSLHKFATGNATVTNSQSIYALAQCTPDLSEKQCSDCLSQATGLLPMCCQGRQGGRVIMPSCNFRYEINQFYSNTLINSPLPTPTMPSQPSPKPQAPTTSKQGLVSPPPPATNRKEKIKSGTFVFVVKRQEDVGLVRKSDKECIVRETSLWAGDIPLLEQVQIHLKKDEVGVIGADQALFKVGQGKILHQKVVAERDIGGFVGPCVGKGGGVNNKGEATMIGCLEKRDHAKLKVSKLDSQNSESMGSSVIKDSNEFSKIGKVCTFEEHRVINSKVTMASSSSKLLFFLISPFFVHFLALGATAQLQMLYHLCYPNAGKYTTNSPYKANLNHLLNSLPNTGRDYGFYNFSYGTKFPDKPYAIGICRPDMDTKSCRNCISVASKKSKSLCPNFNLAIAGFDDGGSNYCMLRYANYNIFRLMENAPYFFVYSISNITENLAKFKQTRNGLLKRLNSVAAARGSPHKYAVGEELVSGILRVYALVQCNYDLSEADCNRCLDDTITLIPECCDNRAGGRVITPSCSFRYELSKFYKPSIEKPPLSATPSTDSYGT</sequence>
<dbReference type="EMBL" id="VAHF01000013">
    <property type="protein sequence ID" value="TXG47159.1"/>
    <property type="molecule type" value="Genomic_DNA"/>
</dbReference>
<dbReference type="PANTHER" id="PTHR32099:SF51">
    <property type="entry name" value="CYSTEINE-RICH RECEPTOR-LIKE PROTEIN KINASE 25 ISOFORM X1"/>
    <property type="match status" value="1"/>
</dbReference>
<evidence type="ECO:0000313" key="6">
    <source>
        <dbReference type="EMBL" id="TXG47159.1"/>
    </source>
</evidence>
<feature type="region of interest" description="Disordered" evidence="3">
    <location>
        <begin position="252"/>
        <end position="288"/>
    </location>
</feature>
<comment type="caution">
    <text evidence="6">The sequence shown here is derived from an EMBL/GenBank/DDBJ whole genome shotgun (WGS) entry which is preliminary data.</text>
</comment>
<evidence type="ECO:0000256" key="2">
    <source>
        <dbReference type="ARBA" id="ARBA00022737"/>
    </source>
</evidence>
<evidence type="ECO:0000313" key="7">
    <source>
        <dbReference type="Proteomes" id="UP000323000"/>
    </source>
</evidence>
<proteinExistence type="predicted"/>
<feature type="compositionally biased region" description="Pro residues" evidence="3">
    <location>
        <begin position="254"/>
        <end position="268"/>
    </location>
</feature>